<dbReference type="RefSeq" id="XP_039131990.1">
    <property type="nucleotide sequence ID" value="XM_039276056.1"/>
</dbReference>
<name>A0AB40BYN5_DIOCR</name>
<feature type="compositionally biased region" description="Basic and acidic residues" evidence="1">
    <location>
        <begin position="534"/>
        <end position="551"/>
    </location>
</feature>
<keyword evidence="3" id="KW-1185">Reference proteome</keyword>
<dbReference type="GeneID" id="120268781"/>
<gene>
    <name evidence="4" type="primary">LOC120268781</name>
</gene>
<feature type="compositionally biased region" description="Acidic residues" evidence="1">
    <location>
        <begin position="338"/>
        <end position="348"/>
    </location>
</feature>
<feature type="region of interest" description="Disordered" evidence="1">
    <location>
        <begin position="413"/>
        <end position="432"/>
    </location>
</feature>
<feature type="region of interest" description="Disordered" evidence="1">
    <location>
        <begin position="298"/>
        <end position="348"/>
    </location>
</feature>
<protein>
    <submittedName>
        <fullName evidence="4">Uncharacterized protein LOC120268781</fullName>
    </submittedName>
</protein>
<evidence type="ECO:0000313" key="4">
    <source>
        <dbReference type="RefSeq" id="XP_039131990.1"/>
    </source>
</evidence>
<keyword evidence="2" id="KW-0472">Membrane</keyword>
<proteinExistence type="predicted"/>
<feature type="region of interest" description="Disordered" evidence="1">
    <location>
        <begin position="493"/>
        <end position="565"/>
    </location>
</feature>
<feature type="compositionally biased region" description="Acidic residues" evidence="1">
    <location>
        <begin position="317"/>
        <end position="330"/>
    </location>
</feature>
<dbReference type="Proteomes" id="UP001515500">
    <property type="component" value="Chromosome 9"/>
</dbReference>
<feature type="compositionally biased region" description="Polar residues" evidence="1">
    <location>
        <begin position="665"/>
        <end position="678"/>
    </location>
</feature>
<accession>A0AB40BYN5</accession>
<feature type="compositionally biased region" description="Basic and acidic residues" evidence="1">
    <location>
        <begin position="502"/>
        <end position="513"/>
    </location>
</feature>
<dbReference type="PANTHER" id="PTHR33870">
    <property type="entry name" value="CARDIOMYOPATHY-ASSOCIATED PROTEIN"/>
    <property type="match status" value="1"/>
</dbReference>
<feature type="region of interest" description="Disordered" evidence="1">
    <location>
        <begin position="251"/>
        <end position="278"/>
    </location>
</feature>
<evidence type="ECO:0000256" key="1">
    <source>
        <dbReference type="SAM" id="MobiDB-lite"/>
    </source>
</evidence>
<feature type="compositionally biased region" description="Low complexity" evidence="1">
    <location>
        <begin position="632"/>
        <end position="642"/>
    </location>
</feature>
<evidence type="ECO:0000256" key="2">
    <source>
        <dbReference type="SAM" id="Phobius"/>
    </source>
</evidence>
<feature type="transmembrane region" description="Helical" evidence="2">
    <location>
        <begin position="50"/>
        <end position="72"/>
    </location>
</feature>
<keyword evidence="2" id="KW-0812">Transmembrane</keyword>
<organism evidence="3 4">
    <name type="scientific">Dioscorea cayennensis subsp. rotundata</name>
    <name type="common">White Guinea yam</name>
    <name type="synonym">Dioscorea rotundata</name>
    <dbReference type="NCBI Taxonomy" id="55577"/>
    <lineage>
        <taxon>Eukaryota</taxon>
        <taxon>Viridiplantae</taxon>
        <taxon>Streptophyta</taxon>
        <taxon>Embryophyta</taxon>
        <taxon>Tracheophyta</taxon>
        <taxon>Spermatophyta</taxon>
        <taxon>Magnoliopsida</taxon>
        <taxon>Liliopsida</taxon>
        <taxon>Dioscoreales</taxon>
        <taxon>Dioscoreaceae</taxon>
        <taxon>Dioscorea</taxon>
    </lineage>
</organism>
<feature type="region of interest" description="Disordered" evidence="1">
    <location>
        <begin position="625"/>
        <end position="678"/>
    </location>
</feature>
<reference evidence="4" key="1">
    <citation type="submission" date="2025-08" db="UniProtKB">
        <authorList>
            <consortium name="RefSeq"/>
        </authorList>
    </citation>
    <scope>IDENTIFICATION</scope>
</reference>
<sequence length="705" mass="77875">MAIEMKKVLLFTRKGLMMSIRTSYKFAKDYPFVSGLVFFMLSLYRCFPSLFAFLVSSSPVIFCTAVLLGLLLSYGEPNIPEVEEEDGEKTQEVCSLKATSAGDNLVVKNDEIFEVETHVEHRREIDEVPTEATPLIGGDVNASSNIENYAYSPISHDERKRNDGPFTASIPVFKEGEKEIHSEEKVDEGELLHQGQVVNGEFSVANCDQIISEGTADVSHALNNVQREFEAPGMEMADSALADHFTSSLGSQWQHIERHDTSLDSESDGAESSSPDASMADILPMLDELHPLLYSEHPQHAHKDNDNSDAASRSSSEDNESVDSQAEEEAAENHGLAEDEEGQEEIDDGTEVAVKWTADDQKSIMDLGILELERNQRLENLIAKRRARKRLEAERNIDPFMLQFRGLHIETRPASGTRRNPFDLPDDSEESMGLPPIPGSAPSVLLPRWNPFDFADDPIGQTGGLTGEKMSQHKEFESQRGLFFQKHNSFSMEPSFSGGITQERRSSRFRPAESMDSDSSDYATFPEQISADNDSAKESEWSDPINRKTETADLESQPSEKLGLVDVKQPGTIHIVEDNGVAYSTASATEGTHPVVDDFGTVQEEIKHDEELSLPVAEVNRSDEIKEKFNDSSSSSSSSSSSEVADKDLEMSIGEVSATAEQGRMDSSNISRDSTQSDILDYDNVSKKADCISDSIPLATEELSL</sequence>
<keyword evidence="2" id="KW-1133">Transmembrane helix</keyword>
<evidence type="ECO:0000313" key="3">
    <source>
        <dbReference type="Proteomes" id="UP001515500"/>
    </source>
</evidence>
<dbReference type="AlphaFoldDB" id="A0AB40BYN5"/>
<dbReference type="PANTHER" id="PTHR33870:SF4">
    <property type="entry name" value="CARDIOMYOPATHY-ASSOCIATED PROTEIN"/>
    <property type="match status" value="1"/>
</dbReference>